<dbReference type="Proteomes" id="UP000322181">
    <property type="component" value="Unassembled WGS sequence"/>
</dbReference>
<organism evidence="1 2">
    <name type="scientific">Morganella psychrotolerans</name>
    <dbReference type="NCBI Taxonomy" id="368603"/>
    <lineage>
        <taxon>Bacteria</taxon>
        <taxon>Pseudomonadati</taxon>
        <taxon>Pseudomonadota</taxon>
        <taxon>Gammaproteobacteria</taxon>
        <taxon>Enterobacterales</taxon>
        <taxon>Morganellaceae</taxon>
        <taxon>Morganella</taxon>
    </lineage>
</organism>
<dbReference type="EMBL" id="VXKB01000008">
    <property type="protein sequence ID" value="KAA8712990.1"/>
    <property type="molecule type" value="Genomic_DNA"/>
</dbReference>
<comment type="caution">
    <text evidence="1">The sequence shown here is derived from an EMBL/GenBank/DDBJ whole genome shotgun (WGS) entry which is preliminary data.</text>
</comment>
<dbReference type="AlphaFoldDB" id="A0A5M9QX30"/>
<reference evidence="1 2" key="1">
    <citation type="submission" date="2019-09" db="EMBL/GenBank/DDBJ databases">
        <title>Draft genome sequence of various Type strains from the CCUG.</title>
        <authorList>
            <person name="Pineiro-Iglesias B."/>
            <person name="Tunovic T."/>
            <person name="Unosson C."/>
            <person name="Inganas E."/>
            <person name="Ohlen M."/>
            <person name="Cardew S."/>
            <person name="Jensie-Markopoulos S."/>
            <person name="Salva-Serra F."/>
            <person name="Jaen-Luchoro D."/>
            <person name="Karlsson R."/>
            <person name="Svensson-Stadler L."/>
            <person name="Chun J."/>
            <person name="Moore E."/>
        </authorList>
    </citation>
    <scope>NUCLEOTIDE SEQUENCE [LARGE SCALE GENOMIC DNA]</scope>
    <source>
        <strain evidence="1 2">CCUG 53682T</strain>
    </source>
</reference>
<dbReference type="OrthoDB" id="6446582at2"/>
<proteinExistence type="predicted"/>
<evidence type="ECO:0008006" key="3">
    <source>
        <dbReference type="Google" id="ProtNLM"/>
    </source>
</evidence>
<protein>
    <recommendedName>
        <fullName evidence="3">Phosphoribosyl-ATP pyrophosphohydrolase</fullName>
    </recommendedName>
</protein>
<dbReference type="InterPro" id="IPR021130">
    <property type="entry name" value="PRib-ATP_PPHydrolase-like"/>
</dbReference>
<dbReference type="CDD" id="cd11530">
    <property type="entry name" value="NTP-PPase_DR2231_like"/>
    <property type="match status" value="1"/>
</dbReference>
<dbReference type="Pfam" id="PF01503">
    <property type="entry name" value="PRA-PH"/>
    <property type="match status" value="1"/>
</dbReference>
<evidence type="ECO:0000313" key="2">
    <source>
        <dbReference type="Proteomes" id="UP000322181"/>
    </source>
</evidence>
<dbReference type="Gene3D" id="1.10.3420.10">
    <property type="entry name" value="putative ntp pyrophosphohydrolase like domain"/>
    <property type="match status" value="2"/>
</dbReference>
<dbReference type="RefSeq" id="WP_067370528.1">
    <property type="nucleotide sequence ID" value="NZ_BAAAFS010000007.1"/>
</dbReference>
<evidence type="ECO:0000313" key="1">
    <source>
        <dbReference type="EMBL" id="KAA8712990.1"/>
    </source>
</evidence>
<name>A0A5M9QX30_9GAMM</name>
<accession>A0A5M9QX30</accession>
<dbReference type="InterPro" id="IPR023292">
    <property type="entry name" value="NTP_PyroPHydrolase-like_dom_sf"/>
</dbReference>
<dbReference type="InterPro" id="IPR033653">
    <property type="entry name" value="NTP-PPase_DR2231-like"/>
</dbReference>
<sequence length="266" mass="28991">MAKNITLSFKPTSQPQSEGAKIVGEMYNMVREFHEVFSHPINSNEITADMLRLRANLIREEAKEGVAALENADGLEILDAAGDTIYVLAGTLVMINGALSHALAFDPFGMSMTAKVMFSFESDFGGDMKKAFDHSLYIASEIDDIAAMMDKGKGELAARDFEMIPAAISDAICLLSSVLKSTGVDVKEMVAAIHESNMTKLWSGDALTRQAQVAKCKYNPKDLAFRTCLSRQGMIGYRISDGKILKCPDYTSVNLDSFLTACTELS</sequence>
<gene>
    <name evidence="1" type="ORF">F4V73_17900</name>
</gene>